<protein>
    <recommendedName>
        <fullName evidence="4">DUF1467 family protein</fullName>
    </recommendedName>
</protein>
<dbReference type="Proteomes" id="UP000076234">
    <property type="component" value="Chromosome"/>
</dbReference>
<dbReference type="InterPro" id="IPR009935">
    <property type="entry name" value="DUF1467"/>
</dbReference>
<dbReference type="EMBL" id="CP013342">
    <property type="protein sequence ID" value="AMU95987.1"/>
    <property type="molecule type" value="Genomic_DNA"/>
</dbReference>
<dbReference type="AlphaFoldDB" id="A0A142W356"/>
<dbReference type="Pfam" id="PF07330">
    <property type="entry name" value="DUF1467"/>
    <property type="match status" value="1"/>
</dbReference>
<keyword evidence="1" id="KW-0472">Membrane</keyword>
<proteinExistence type="predicted"/>
<gene>
    <name evidence="2" type="ORF">AOA14_15360</name>
</gene>
<accession>A0A142W356</accession>
<dbReference type="KEGG" id="ster:AOA14_15360"/>
<dbReference type="RefSeq" id="WP_003051636.1">
    <property type="nucleotide sequence ID" value="NZ_BCZQ01000004.1"/>
</dbReference>
<reference evidence="3" key="1">
    <citation type="submission" date="2015-11" db="EMBL/GenBank/DDBJ databases">
        <title>Complete genome sequence of a polyethylene glycol-degrading strain Sphingopyxis terrae strain 203-1 (NBRC 15098).</title>
        <authorList>
            <person name="Yoshiyuki O."/>
            <person name="Shouta N."/>
            <person name="Nagata Y."/>
            <person name="Numata M."/>
            <person name="Tsuchikane K."/>
            <person name="Hosoyama A."/>
            <person name="Yamazoe A."/>
            <person name="Tsuda M."/>
            <person name="Fujita N."/>
            <person name="Kawai F."/>
        </authorList>
    </citation>
    <scope>NUCLEOTIDE SEQUENCE [LARGE SCALE GENOMIC DNA]</scope>
    <source>
        <strain evidence="3">203-1</strain>
    </source>
</reference>
<name>A0A142W356_9SPHN</name>
<sequence>MKWTSALAIYLLIWAFSTFFVLPFHGRRAEDDAVPLIDGQEPGAPARFHPLRILIQITIVATIAFGLFYVAYINGWTNPDVLSGRA</sequence>
<keyword evidence="1" id="KW-1133">Transmembrane helix</keyword>
<evidence type="ECO:0000313" key="3">
    <source>
        <dbReference type="Proteomes" id="UP000076234"/>
    </source>
</evidence>
<keyword evidence="1" id="KW-0812">Transmembrane</keyword>
<evidence type="ECO:0000256" key="1">
    <source>
        <dbReference type="SAM" id="Phobius"/>
    </source>
</evidence>
<dbReference type="STRING" id="1219058.AOA14_15360"/>
<evidence type="ECO:0008006" key="4">
    <source>
        <dbReference type="Google" id="ProtNLM"/>
    </source>
</evidence>
<evidence type="ECO:0000313" key="2">
    <source>
        <dbReference type="EMBL" id="AMU95987.1"/>
    </source>
</evidence>
<reference evidence="2 3" key="2">
    <citation type="journal article" date="2016" name="Genome Announc.">
        <title>Complete Genome Sequence of Sphingopyxis terrae Strain 203-1 (NBRC 111660), a Polyethylene Glycol Degrader.</title>
        <authorList>
            <person name="Ohtsubo Y."/>
            <person name="Nonoyama S."/>
            <person name="Nagata Y."/>
            <person name="Numata M."/>
            <person name="Tsuchikane K."/>
            <person name="Hosoyama A."/>
            <person name="Yamazoe A."/>
            <person name="Tsuda M."/>
            <person name="Fujita N."/>
            <person name="Kawai F."/>
        </authorList>
    </citation>
    <scope>NUCLEOTIDE SEQUENCE [LARGE SCALE GENOMIC DNA]</scope>
    <source>
        <strain evidence="2 3">203-1</strain>
    </source>
</reference>
<feature type="transmembrane region" description="Helical" evidence="1">
    <location>
        <begin position="53"/>
        <end position="73"/>
    </location>
</feature>
<organism evidence="2 3">
    <name type="scientific">Sphingopyxis terrae subsp. terrae NBRC 15098</name>
    <dbReference type="NCBI Taxonomy" id="1219058"/>
    <lineage>
        <taxon>Bacteria</taxon>
        <taxon>Pseudomonadati</taxon>
        <taxon>Pseudomonadota</taxon>
        <taxon>Alphaproteobacteria</taxon>
        <taxon>Sphingomonadales</taxon>
        <taxon>Sphingomonadaceae</taxon>
        <taxon>Sphingopyxis</taxon>
    </lineage>
</organism>